<evidence type="ECO:0000256" key="2">
    <source>
        <dbReference type="ARBA" id="ARBA00012417"/>
    </source>
</evidence>
<dbReference type="EMBL" id="DS268650">
    <property type="protein sequence ID" value="EFO96958.1"/>
    <property type="molecule type" value="Genomic_DNA"/>
</dbReference>
<dbReference type="InterPro" id="IPR036397">
    <property type="entry name" value="RNaseH_sf"/>
</dbReference>
<dbReference type="Gene3D" id="3.40.960.10">
    <property type="entry name" value="VSR Endonuclease"/>
    <property type="match status" value="1"/>
</dbReference>
<evidence type="ECO:0000313" key="11">
    <source>
        <dbReference type="Proteomes" id="UP000008281"/>
    </source>
</evidence>
<dbReference type="eggNOG" id="ENOG502QQ9V">
    <property type="taxonomic scope" value="Eukaryota"/>
</dbReference>
<keyword evidence="4" id="KW-0548">Nucleotidyltransferase</keyword>
<evidence type="ECO:0000313" key="10">
    <source>
        <dbReference type="EMBL" id="EFO96958.1"/>
    </source>
</evidence>
<organism evidence="11">
    <name type="scientific">Caenorhabditis remanei</name>
    <name type="common">Caenorhabditis vulgaris</name>
    <dbReference type="NCBI Taxonomy" id="31234"/>
    <lineage>
        <taxon>Eukaryota</taxon>
        <taxon>Metazoa</taxon>
        <taxon>Ecdysozoa</taxon>
        <taxon>Nematoda</taxon>
        <taxon>Chromadorea</taxon>
        <taxon>Rhabditida</taxon>
        <taxon>Rhabditina</taxon>
        <taxon>Rhabditomorpha</taxon>
        <taxon>Rhabditoidea</taxon>
        <taxon>Rhabditidae</taxon>
        <taxon>Peloderinae</taxon>
        <taxon>Caenorhabditis</taxon>
    </lineage>
</organism>
<dbReference type="EC" id="2.7.7.7" evidence="2"/>
<dbReference type="GO" id="GO:0000166">
    <property type="term" value="F:nucleotide binding"/>
    <property type="evidence" value="ECO:0007669"/>
    <property type="project" value="InterPro"/>
</dbReference>
<evidence type="ECO:0000259" key="9">
    <source>
        <dbReference type="Pfam" id="PF03175"/>
    </source>
</evidence>
<dbReference type="STRING" id="31234.E3NG65"/>
<comment type="catalytic activity">
    <reaction evidence="8">
        <text>DNA(n) + a 2'-deoxyribonucleoside 5'-triphosphate = DNA(n+1) + diphosphate</text>
        <dbReference type="Rhea" id="RHEA:22508"/>
        <dbReference type="Rhea" id="RHEA-COMP:17339"/>
        <dbReference type="Rhea" id="RHEA-COMP:17340"/>
        <dbReference type="ChEBI" id="CHEBI:33019"/>
        <dbReference type="ChEBI" id="CHEBI:61560"/>
        <dbReference type="ChEBI" id="CHEBI:173112"/>
        <dbReference type="EC" id="2.7.7.7"/>
    </reaction>
</comment>
<dbReference type="Gene3D" id="3.30.420.10">
    <property type="entry name" value="Ribonuclease H-like superfamily/Ribonuclease H"/>
    <property type="match status" value="1"/>
</dbReference>
<dbReference type="Proteomes" id="UP000008281">
    <property type="component" value="Unassembled WGS sequence"/>
</dbReference>
<dbReference type="GO" id="GO:0042575">
    <property type="term" value="C:DNA polymerase complex"/>
    <property type="evidence" value="ECO:0007669"/>
    <property type="project" value="UniProtKB-ARBA"/>
</dbReference>
<dbReference type="Pfam" id="PF03175">
    <property type="entry name" value="DNA_pol_B_2"/>
    <property type="match status" value="1"/>
</dbReference>
<dbReference type="SUPFAM" id="SSF56672">
    <property type="entry name" value="DNA/RNA polymerases"/>
    <property type="match status" value="1"/>
</dbReference>
<protein>
    <recommendedName>
        <fullName evidence="2">DNA-directed DNA polymerase</fullName>
        <ecNumber evidence="2">2.7.7.7</ecNumber>
    </recommendedName>
</protein>
<feature type="domain" description="DNA-directed DNA polymerase family B mitochondria/virus" evidence="9">
    <location>
        <begin position="562"/>
        <end position="1081"/>
    </location>
</feature>
<evidence type="ECO:0000256" key="5">
    <source>
        <dbReference type="ARBA" id="ARBA00022705"/>
    </source>
</evidence>
<accession>E3NG65</accession>
<dbReference type="OrthoDB" id="5833128at2759"/>
<dbReference type="PANTHER" id="PTHR33568:SF3">
    <property type="entry name" value="DNA-DIRECTED DNA POLYMERASE"/>
    <property type="match status" value="1"/>
</dbReference>
<sequence>MSKWNSPGAIEETIEEVCAKVKLVTGSGRKPIKPLHQVAVEFENKDGTQFMSEEEIVEMKNHIHFEYEPKFVYRNEKRVSLPETRLRFKGKTNSPELMERTFDQFIRYCIGKAGGSLERSKMSFGYVLFSIKQIVFFSRFFHEGFHKSEGFWINERTYQTFNGQVLMEELQRIAQSKAEVDIDDTFIIHMHVFNNFEGGAGRCRNRMFDEEKKIPAYVVGDGKCLPKAVALGMTFYESKEDAEQRSKWDRMIQVKYKSLNEKLQLKDANEILEKSGLSTEQQVFNIDDLEKIAIAYPDYKFEVYSRPAYEKYYQIIKEFNFDASKLVTLAFKRIDGVGHYDFIKPTRTNMKATYCHKCKQKTMSTGHGQVCDAKCEKCGFYECDNTQIETIHCEMCNTNFPNEDCYNGHLECAYRAKKTMCEKRYTCLECGFRVCKDKISQDEVHECEKRSRCMQCKEMYDATRYHNCCFQPPRKRFKESKMKAQKSYRILCYDVETIVVNSPNGPDFSKPQPNHEVNLVCFKMCCNLCVEEGMECDCETGNFHYFEHVDPLEDFVDFLLHNTKLDNAYVIAHNGGRYDHNFVLSKIMTSFGIIPEYVSNGTSLIMANITASVRRTDAYNSLKFRDSFRFIPMPLSKMPKTFGITELKKGYYPYYFNHKENYGKVLDRLPDKLFYDPDHMKPEPRIEFEKWYENHKNDEFDADMEILVYCQSDVEILTSGLSEYIKICKRLFNNWNPIISSCTIASYVHHILKFEHFQRGDLGIISENGWPERNNSVFALKTLMWLEKKDGVTIHHKLRGPEKMIKMSNGDCFFVDGYEEKSNTVYEIYGCFYHGCPKCTNPTLEHPNHPGVENKAIYDRTMKREERIKEAEYNVISWWEHEINEILKKDSIMRDFFKKCRHASHLVPREGMFGGRTQPYQMIVECEEDEEMCYDDFNSLYPSVNIMFQYPRGQPIVYKTNFPSIIRGRGVDKKGLYFCSIYAPPDIKITVLPYKIPGFLTFPSCRTCIEKNKKTACDHTKVSDRYLTGVWTHAELNAAIERGYQLLQFHEIWWWPDDKWETADYFVNYLKSMIQLKHEASGWPRDDMTDEEKLAYINEIEQRDGVTLVMENVRKADNMREMSKLFLNTCWGKLAENPVRTESKIFETLDHVSQSEYMSEQGYEVKGIKDWDDGRTLITRTSKTESVKTKQFTSIVIGIYTTSYARLRLLQAMEAVGSENLIYVDTDSVIYKKKILDPSPVKALIGDGLGKLKSEIPAGYRMKKIICMASKVYSYLLKHLETGEEKIITKFKGVVLNSSTSRTINMETMEASVREFLDGQTNAISVPERTMRRSKVLGEITTAPFEKRLKPVMDKVRVLPGGKTLPSGYYLNCPLVEDYPYI</sequence>
<dbReference type="InterPro" id="IPR023211">
    <property type="entry name" value="DNA_pol_palm_dom_sf"/>
</dbReference>
<dbReference type="GO" id="GO:0006260">
    <property type="term" value="P:DNA replication"/>
    <property type="evidence" value="ECO:0007669"/>
    <property type="project" value="UniProtKB-KW"/>
</dbReference>
<dbReference type="GO" id="GO:0003677">
    <property type="term" value="F:DNA binding"/>
    <property type="evidence" value="ECO:0007669"/>
    <property type="project" value="UniProtKB-KW"/>
</dbReference>
<evidence type="ECO:0000256" key="8">
    <source>
        <dbReference type="ARBA" id="ARBA00049244"/>
    </source>
</evidence>
<dbReference type="InterPro" id="IPR012337">
    <property type="entry name" value="RNaseH-like_sf"/>
</dbReference>
<dbReference type="HOGENOM" id="CLU_001474_0_0_1"/>
<evidence type="ECO:0000256" key="4">
    <source>
        <dbReference type="ARBA" id="ARBA00022695"/>
    </source>
</evidence>
<dbReference type="GO" id="GO:0003887">
    <property type="term" value="F:DNA-directed DNA polymerase activity"/>
    <property type="evidence" value="ECO:0007669"/>
    <property type="project" value="UniProtKB-KW"/>
</dbReference>
<keyword evidence="3" id="KW-0808">Transferase</keyword>
<reference evidence="10" key="1">
    <citation type="submission" date="2007-07" db="EMBL/GenBank/DDBJ databases">
        <title>PCAP assembly of the Caenorhabditis remanei genome.</title>
        <authorList>
            <consortium name="The Caenorhabditis remanei Sequencing Consortium"/>
            <person name="Wilson R.K."/>
        </authorList>
    </citation>
    <scope>NUCLEOTIDE SEQUENCE [LARGE SCALE GENOMIC DNA]</scope>
    <source>
        <strain evidence="10">PB4641</strain>
    </source>
</reference>
<dbReference type="PANTHER" id="PTHR33568">
    <property type="entry name" value="DNA POLYMERASE"/>
    <property type="match status" value="1"/>
</dbReference>
<evidence type="ECO:0000256" key="6">
    <source>
        <dbReference type="ARBA" id="ARBA00022932"/>
    </source>
</evidence>
<proteinExistence type="inferred from homology"/>
<keyword evidence="7" id="KW-0238">DNA-binding</keyword>
<name>E3NG65_CAERE</name>
<dbReference type="InterPro" id="IPR043502">
    <property type="entry name" value="DNA/RNA_pol_sf"/>
</dbReference>
<keyword evidence="11" id="KW-1185">Reference proteome</keyword>
<keyword evidence="5" id="KW-0235">DNA replication</keyword>
<evidence type="ECO:0000256" key="1">
    <source>
        <dbReference type="ARBA" id="ARBA00005755"/>
    </source>
</evidence>
<comment type="similarity">
    <text evidence="1">Belongs to the DNA polymerase type-B family.</text>
</comment>
<keyword evidence="6" id="KW-0239">DNA-directed DNA polymerase</keyword>
<evidence type="ECO:0000256" key="3">
    <source>
        <dbReference type="ARBA" id="ARBA00022679"/>
    </source>
</evidence>
<gene>
    <name evidence="10" type="ORF">CRE_19485</name>
</gene>
<dbReference type="InterPro" id="IPR004868">
    <property type="entry name" value="DNA-dir_DNA_pol_B_mt/vir"/>
</dbReference>
<dbReference type="SUPFAM" id="SSF53098">
    <property type="entry name" value="Ribonuclease H-like"/>
    <property type="match status" value="1"/>
</dbReference>
<evidence type="ECO:0000256" key="7">
    <source>
        <dbReference type="ARBA" id="ARBA00023125"/>
    </source>
</evidence>
<dbReference type="InParanoid" id="E3NG65"/>
<dbReference type="Gene3D" id="3.90.1600.10">
    <property type="entry name" value="Palm domain of DNA polymerase"/>
    <property type="match status" value="1"/>
</dbReference>